<comment type="caution">
    <text evidence="5">The sequence shown here is derived from an EMBL/GenBank/DDBJ whole genome shotgun (WGS) entry which is preliminary data.</text>
</comment>
<dbReference type="PANTHER" id="PTHR11069">
    <property type="entry name" value="GLUCOSYLCERAMIDASE"/>
    <property type="match status" value="1"/>
</dbReference>
<dbReference type="AlphaFoldDB" id="J9FTA8"/>
<dbReference type="PANTHER" id="PTHR11069:SF38">
    <property type="entry name" value="GLUCURONOXYLANASE XYNC"/>
    <property type="match status" value="1"/>
</dbReference>
<dbReference type="EMBL" id="AMCI01004388">
    <property type="protein sequence ID" value="EJW98191.1"/>
    <property type="molecule type" value="Genomic_DNA"/>
</dbReference>
<dbReference type="InterPro" id="IPR001139">
    <property type="entry name" value="Glyco_hydro_30"/>
</dbReference>
<evidence type="ECO:0000256" key="2">
    <source>
        <dbReference type="ARBA" id="ARBA00022729"/>
    </source>
</evidence>
<evidence type="ECO:0000256" key="1">
    <source>
        <dbReference type="ARBA" id="ARBA00005382"/>
    </source>
</evidence>
<proteinExistence type="inferred from homology"/>
<dbReference type="Pfam" id="PF14587">
    <property type="entry name" value="Glyco_hydr_30_2"/>
    <property type="match status" value="1"/>
</dbReference>
<reference evidence="5" key="1">
    <citation type="journal article" date="2012" name="PLoS ONE">
        <title>Gene sets for utilization of primary and secondary nutrition supplies in the distal gut of endangered iberian lynx.</title>
        <authorList>
            <person name="Alcaide M."/>
            <person name="Messina E."/>
            <person name="Richter M."/>
            <person name="Bargiela R."/>
            <person name="Peplies J."/>
            <person name="Huws S.A."/>
            <person name="Newbold C.J."/>
            <person name="Golyshin P.N."/>
            <person name="Simon M.A."/>
            <person name="Lopez G."/>
            <person name="Yakimov M.M."/>
            <person name="Ferrer M."/>
        </authorList>
    </citation>
    <scope>NUCLEOTIDE SEQUENCE</scope>
</reference>
<dbReference type="GO" id="GO:0016020">
    <property type="term" value="C:membrane"/>
    <property type="evidence" value="ECO:0007669"/>
    <property type="project" value="GOC"/>
</dbReference>
<feature type="domain" description="Endo-beta-1,6-galactanase-like" evidence="4">
    <location>
        <begin position="32"/>
        <end position="368"/>
    </location>
</feature>
<protein>
    <submittedName>
        <fullName evidence="5">Glycosylhydrolase</fullName>
    </submittedName>
</protein>
<sequence>MTKKRNILLAMTSLLLLGAGCQVAKQQDMPSITLNFTQEHQVITGFGVSEADYADDVFAFPKRQEILDALFAPEGLKLNILRGEIFPHYSTNPKHRDFAIQSDTSWQVARHADQVEKNELLRRGQFWLTAEVHRKYPEVRFTFSTWSPPAWMKKGSHATPNYPASQGKLKKEHFQTFADYLADFCQAYQQAGIQTYAISPSNEPGYAAPWNSCLWSAEEMGTFIVDYLLPTFAKRNVTAKVLFGENPAWSTVFDKLSMISSADFVNEVLTRHPTLDSTRILAAGHGYVLPDTMPLPAELRQTPIIPFKKAVERKIPMWVTEISDITPLDTSMEDGLYWAKMFRQYLMEARVSAIIYWLGAQPTTTNESLLVMNRETGNFISTKRYDTFGNYSRYIPVGSHCIGHTSEQLPDGIFITTSRKGQQYTMVIVNTAEEAIKCQLKF</sequence>
<dbReference type="PROSITE" id="PS51257">
    <property type="entry name" value="PROKAR_LIPOPROTEIN"/>
    <property type="match status" value="1"/>
</dbReference>
<evidence type="ECO:0000256" key="3">
    <source>
        <dbReference type="ARBA" id="ARBA00022801"/>
    </source>
</evidence>
<dbReference type="InterPro" id="IPR017853">
    <property type="entry name" value="GH"/>
</dbReference>
<accession>J9FTA8</accession>
<evidence type="ECO:0000313" key="5">
    <source>
        <dbReference type="EMBL" id="EJW98191.1"/>
    </source>
</evidence>
<comment type="similarity">
    <text evidence="1">Belongs to the glycosyl hydrolase 30 family.</text>
</comment>
<dbReference type="GO" id="GO:0004348">
    <property type="term" value="F:glucosylceramidase activity"/>
    <property type="evidence" value="ECO:0007669"/>
    <property type="project" value="InterPro"/>
</dbReference>
<keyword evidence="2" id="KW-0732">Signal</keyword>
<dbReference type="GO" id="GO:0006665">
    <property type="term" value="P:sphingolipid metabolic process"/>
    <property type="evidence" value="ECO:0007669"/>
    <property type="project" value="InterPro"/>
</dbReference>
<name>J9FTA8_9ZZZZ</name>
<gene>
    <name evidence="5" type="ORF">EVA_13700</name>
</gene>
<feature type="non-terminal residue" evidence="5">
    <location>
        <position position="442"/>
    </location>
</feature>
<evidence type="ECO:0000259" key="4">
    <source>
        <dbReference type="Pfam" id="PF14587"/>
    </source>
</evidence>
<keyword evidence="3 5" id="KW-0378">Hydrolase</keyword>
<organism evidence="5">
    <name type="scientific">gut metagenome</name>
    <dbReference type="NCBI Taxonomy" id="749906"/>
    <lineage>
        <taxon>unclassified sequences</taxon>
        <taxon>metagenomes</taxon>
        <taxon>organismal metagenomes</taxon>
    </lineage>
</organism>
<dbReference type="SUPFAM" id="SSF51445">
    <property type="entry name" value="(Trans)glycosidases"/>
    <property type="match status" value="1"/>
</dbReference>
<dbReference type="Gene3D" id="3.20.20.80">
    <property type="entry name" value="Glycosidases"/>
    <property type="match status" value="1"/>
</dbReference>
<dbReference type="InterPro" id="IPR039514">
    <property type="entry name" value="6GAL-like"/>
</dbReference>